<keyword evidence="4" id="KW-1185">Reference proteome</keyword>
<dbReference type="Gene3D" id="2.40.50.140">
    <property type="entry name" value="Nucleic acid-binding proteins"/>
    <property type="match status" value="1"/>
</dbReference>
<dbReference type="GO" id="GO:0003676">
    <property type="term" value="F:nucleic acid binding"/>
    <property type="evidence" value="ECO:0007669"/>
    <property type="project" value="InterPro"/>
</dbReference>
<dbReference type="SUPFAM" id="SSF50249">
    <property type="entry name" value="Nucleic acid-binding proteins"/>
    <property type="match status" value="1"/>
</dbReference>
<dbReference type="InterPro" id="IPR012340">
    <property type="entry name" value="NA-bd_OB-fold"/>
</dbReference>
<evidence type="ECO:0000313" key="4">
    <source>
        <dbReference type="Proteomes" id="UP000822993"/>
    </source>
</evidence>
<evidence type="ECO:0000256" key="1">
    <source>
        <dbReference type="SAM" id="MobiDB-lite"/>
    </source>
</evidence>
<dbReference type="Proteomes" id="UP000822993">
    <property type="component" value="Unassembled WGS sequence"/>
</dbReference>
<dbReference type="RefSeq" id="WP_193721498.1">
    <property type="nucleotide sequence ID" value="NZ_JACSPN010000041.1"/>
</dbReference>
<sequence length="77" mass="8669">MDLHGTGVVDSWSGADGVGSIRLDGDPPRQIWVHFSTIQTSQSYRTLTLGEHVLVDYESAEQDGYHWRATTVRHRDT</sequence>
<feature type="domain" description="CSD" evidence="2">
    <location>
        <begin position="4"/>
        <end position="74"/>
    </location>
</feature>
<evidence type="ECO:0000313" key="3">
    <source>
        <dbReference type="EMBL" id="MBE7702306.1"/>
    </source>
</evidence>
<dbReference type="InterPro" id="IPR002059">
    <property type="entry name" value="CSP_DNA-bd"/>
</dbReference>
<organism evidence="3 4">
    <name type="scientific">Oerskovia douganii</name>
    <dbReference type="NCBI Taxonomy" id="2762210"/>
    <lineage>
        <taxon>Bacteria</taxon>
        <taxon>Bacillati</taxon>
        <taxon>Actinomycetota</taxon>
        <taxon>Actinomycetes</taxon>
        <taxon>Micrococcales</taxon>
        <taxon>Cellulomonadaceae</taxon>
        <taxon>Oerskovia</taxon>
    </lineage>
</organism>
<evidence type="ECO:0000259" key="2">
    <source>
        <dbReference type="PROSITE" id="PS51857"/>
    </source>
</evidence>
<dbReference type="AlphaFoldDB" id="A0A9D5UFV2"/>
<comment type="caution">
    <text evidence="3">The sequence shown here is derived from an EMBL/GenBank/DDBJ whole genome shotgun (WGS) entry which is preliminary data.</text>
</comment>
<feature type="region of interest" description="Disordered" evidence="1">
    <location>
        <begin position="1"/>
        <end position="25"/>
    </location>
</feature>
<dbReference type="EMBL" id="JACSPN010000041">
    <property type="protein sequence ID" value="MBE7702306.1"/>
    <property type="molecule type" value="Genomic_DNA"/>
</dbReference>
<protein>
    <submittedName>
        <fullName evidence="3">Cold shock domain-containing protein</fullName>
    </submittedName>
</protein>
<name>A0A9D5UFV2_9CELL</name>
<proteinExistence type="predicted"/>
<dbReference type="PROSITE" id="PS51857">
    <property type="entry name" value="CSD_2"/>
    <property type="match status" value="1"/>
</dbReference>
<accession>A0A9D5UFV2</accession>
<gene>
    <name evidence="3" type="ORF">H9623_18600</name>
</gene>
<reference evidence="3 4" key="1">
    <citation type="submission" date="2020-08" db="EMBL/GenBank/DDBJ databases">
        <title>A Genomic Blueprint of the Chicken Gut Microbiome.</title>
        <authorList>
            <person name="Gilroy R."/>
            <person name="Ravi A."/>
            <person name="Getino M."/>
            <person name="Pursley I."/>
            <person name="Horton D.L."/>
            <person name="Alikhan N.-F."/>
            <person name="Baker D."/>
            <person name="Gharbi K."/>
            <person name="Hall N."/>
            <person name="Watson M."/>
            <person name="Adriaenssens E.M."/>
            <person name="Foster-Nyarko E."/>
            <person name="Jarju S."/>
            <person name="Secka A."/>
            <person name="Antonio M."/>
            <person name="Oren A."/>
            <person name="Chaudhuri R."/>
            <person name="La Ragione R.M."/>
            <person name="Hildebrand F."/>
            <person name="Pallen M.J."/>
        </authorList>
    </citation>
    <scope>NUCLEOTIDE SEQUENCE [LARGE SCALE GENOMIC DNA]</scope>
    <source>
        <strain evidence="3 4">Sa1BUA8</strain>
    </source>
</reference>